<keyword evidence="10" id="KW-0408">Iron</keyword>
<evidence type="ECO:0000259" key="14">
    <source>
        <dbReference type="SMART" id="SM00478"/>
    </source>
</evidence>
<comment type="catalytic activity">
    <reaction evidence="1">
        <text>Hydrolyzes free adenine bases from 7,8-dihydro-8-oxoguanine:adenine mismatched double-stranded DNA, leaving an apurinic site.</text>
        <dbReference type="EC" id="3.2.2.31"/>
    </reaction>
</comment>
<evidence type="ECO:0000256" key="5">
    <source>
        <dbReference type="ARBA" id="ARBA00022023"/>
    </source>
</evidence>
<keyword evidence="12" id="KW-0234">DNA repair</keyword>
<dbReference type="SMART" id="SM00525">
    <property type="entry name" value="FES"/>
    <property type="match status" value="1"/>
</dbReference>
<keyword evidence="6" id="KW-0004">4Fe-4S</keyword>
<dbReference type="GO" id="GO:0046872">
    <property type="term" value="F:metal ion binding"/>
    <property type="evidence" value="ECO:0007669"/>
    <property type="project" value="UniProtKB-KW"/>
</dbReference>
<keyword evidence="8" id="KW-0227">DNA damage</keyword>
<dbReference type="SMART" id="SM00478">
    <property type="entry name" value="ENDO3c"/>
    <property type="match status" value="1"/>
</dbReference>
<dbReference type="GO" id="GO:0006298">
    <property type="term" value="P:mismatch repair"/>
    <property type="evidence" value="ECO:0007669"/>
    <property type="project" value="TreeGrafter"/>
</dbReference>
<dbReference type="GO" id="GO:0006284">
    <property type="term" value="P:base-excision repair"/>
    <property type="evidence" value="ECO:0007669"/>
    <property type="project" value="InterPro"/>
</dbReference>
<dbReference type="GO" id="GO:0000701">
    <property type="term" value="F:purine-specific mismatch base pair DNA N-glycosylase activity"/>
    <property type="evidence" value="ECO:0007669"/>
    <property type="project" value="UniProtKB-EC"/>
</dbReference>
<evidence type="ECO:0000256" key="1">
    <source>
        <dbReference type="ARBA" id="ARBA00000843"/>
    </source>
</evidence>
<name>A0A364V6J7_9CORY</name>
<keyword evidence="7" id="KW-0479">Metal-binding</keyword>
<dbReference type="EC" id="3.2.2.31" evidence="4"/>
<evidence type="ECO:0000256" key="12">
    <source>
        <dbReference type="ARBA" id="ARBA00023204"/>
    </source>
</evidence>
<sequence>MHSNNTPNRGRVTATDVIAHPASQNPAHGAKGEPFPLVTPINRWFARHGRPLPWRDSGTSPWGVLVSEVMSQQTPVARVEPLWSAWLDRWPEPKDLAQAAPADVLRMWANLGYPRRALRLRECAQAIVDRHAGAVPGTVSELHALPGVGSYTARAVAAFYFGLPVPVVDTNVRRVHRRAVEGVFLPGPARAGDLAAVADMMPFVAEDPDLERRGYANAQQDPARREDAVLFTAAIMELGALICTARSPRCEQCPVQHVCEWVRRGKPLPTESEVASARARVQRFEGTDRQVRGKVMRLLRESADGTATAAEVDLVWPDAAQLSRALSSLLADGLVVRDRILGDATTYRLPQ</sequence>
<accession>A0A364V6J7</accession>
<evidence type="ECO:0000256" key="10">
    <source>
        <dbReference type="ARBA" id="ARBA00023004"/>
    </source>
</evidence>
<evidence type="ECO:0000313" key="16">
    <source>
        <dbReference type="Proteomes" id="UP000251577"/>
    </source>
</evidence>
<dbReference type="InterPro" id="IPR003265">
    <property type="entry name" value="HhH-GPD_domain"/>
</dbReference>
<dbReference type="GO" id="GO:0035485">
    <property type="term" value="F:adenine/guanine mispair binding"/>
    <property type="evidence" value="ECO:0007669"/>
    <property type="project" value="TreeGrafter"/>
</dbReference>
<dbReference type="AlphaFoldDB" id="A0A364V6J7"/>
<dbReference type="InterPro" id="IPR004035">
    <property type="entry name" value="Endouclease-III_FeS-bd_BS"/>
</dbReference>
<dbReference type="PROSITE" id="PS00764">
    <property type="entry name" value="ENDONUCLEASE_III_1"/>
    <property type="match status" value="1"/>
</dbReference>
<keyword evidence="13" id="KW-0326">Glycosidase</keyword>
<dbReference type="EMBL" id="QHCV01000031">
    <property type="protein sequence ID" value="RAV32241.1"/>
    <property type="molecule type" value="Genomic_DNA"/>
</dbReference>
<keyword evidence="11" id="KW-0411">Iron-sulfur</keyword>
<keyword evidence="9" id="KW-0378">Hydrolase</keyword>
<dbReference type="Pfam" id="PF10576">
    <property type="entry name" value="EndIII_4Fe-2S"/>
    <property type="match status" value="1"/>
</dbReference>
<protein>
    <recommendedName>
        <fullName evidence="5">Adenine DNA glycosylase</fullName>
        <ecNumber evidence="4">3.2.2.31</ecNumber>
    </recommendedName>
</protein>
<feature type="domain" description="HhH-GPD" evidence="14">
    <location>
        <begin position="70"/>
        <end position="206"/>
    </location>
</feature>
<dbReference type="Proteomes" id="UP000251577">
    <property type="component" value="Unassembled WGS sequence"/>
</dbReference>
<comment type="caution">
    <text evidence="15">The sequence shown here is derived from an EMBL/GenBank/DDBJ whole genome shotgun (WGS) entry which is preliminary data.</text>
</comment>
<proteinExistence type="inferred from homology"/>
<dbReference type="Gene3D" id="1.10.1670.10">
    <property type="entry name" value="Helix-hairpin-Helix base-excision DNA repair enzymes (C-terminal)"/>
    <property type="match status" value="1"/>
</dbReference>
<evidence type="ECO:0000256" key="6">
    <source>
        <dbReference type="ARBA" id="ARBA00022485"/>
    </source>
</evidence>
<evidence type="ECO:0000313" key="15">
    <source>
        <dbReference type="EMBL" id="RAV32241.1"/>
    </source>
</evidence>
<dbReference type="GO" id="GO:0034039">
    <property type="term" value="F:8-oxo-7,8-dihydroguanine DNA N-glycosylase activity"/>
    <property type="evidence" value="ECO:0007669"/>
    <property type="project" value="TreeGrafter"/>
</dbReference>
<dbReference type="RefSeq" id="WP_113630567.1">
    <property type="nucleotide sequence ID" value="NZ_QHCV01000031.1"/>
</dbReference>
<evidence type="ECO:0000256" key="9">
    <source>
        <dbReference type="ARBA" id="ARBA00022801"/>
    </source>
</evidence>
<comment type="cofactor">
    <cofactor evidence="2">
        <name>[4Fe-4S] cluster</name>
        <dbReference type="ChEBI" id="CHEBI:49883"/>
    </cofactor>
</comment>
<dbReference type="Pfam" id="PF00633">
    <property type="entry name" value="HHH"/>
    <property type="match status" value="1"/>
</dbReference>
<dbReference type="SUPFAM" id="SSF48150">
    <property type="entry name" value="DNA-glycosylase"/>
    <property type="match status" value="1"/>
</dbReference>
<evidence type="ECO:0000256" key="2">
    <source>
        <dbReference type="ARBA" id="ARBA00001966"/>
    </source>
</evidence>
<dbReference type="InterPro" id="IPR011257">
    <property type="entry name" value="DNA_glycosylase"/>
</dbReference>
<dbReference type="Pfam" id="PF00730">
    <property type="entry name" value="HhH-GPD"/>
    <property type="match status" value="1"/>
</dbReference>
<dbReference type="PANTHER" id="PTHR42944:SF1">
    <property type="entry name" value="ADENINE DNA GLYCOSYLASE"/>
    <property type="match status" value="1"/>
</dbReference>
<dbReference type="GO" id="GO:0051539">
    <property type="term" value="F:4 iron, 4 sulfur cluster binding"/>
    <property type="evidence" value="ECO:0007669"/>
    <property type="project" value="UniProtKB-KW"/>
</dbReference>
<reference evidence="15 16" key="1">
    <citation type="journal article" date="2018" name="Syst. Appl. Microbiol.">
        <title>Corynebacterium heidelbergense sp. nov., isolated from the preen glands of Egyptian geese (Alopochen aegyptiacus).</title>
        <authorList>
            <person name="Braun M.S."/>
            <person name="Wang E."/>
            <person name="Zimmermann S."/>
            <person name="Wink M."/>
        </authorList>
    </citation>
    <scope>NUCLEOTIDE SEQUENCE [LARGE SCALE GENOMIC DNA]</scope>
    <source>
        <strain evidence="15 16">647</strain>
    </source>
</reference>
<dbReference type="InterPro" id="IPR023170">
    <property type="entry name" value="HhH_base_excis_C"/>
</dbReference>
<dbReference type="InterPro" id="IPR003651">
    <property type="entry name" value="Endonuclease3_FeS-loop_motif"/>
</dbReference>
<evidence type="ECO:0000256" key="13">
    <source>
        <dbReference type="ARBA" id="ARBA00023295"/>
    </source>
</evidence>
<dbReference type="InterPro" id="IPR044298">
    <property type="entry name" value="MIG/MutY"/>
</dbReference>
<comment type="similarity">
    <text evidence="3">Belongs to the Nth/MutY family.</text>
</comment>
<dbReference type="InterPro" id="IPR000445">
    <property type="entry name" value="HhH_motif"/>
</dbReference>
<evidence type="ECO:0000256" key="11">
    <source>
        <dbReference type="ARBA" id="ARBA00023014"/>
    </source>
</evidence>
<organism evidence="15 16">
    <name type="scientific">Corynebacterium heidelbergense</name>
    <dbReference type="NCBI Taxonomy" id="2055947"/>
    <lineage>
        <taxon>Bacteria</taxon>
        <taxon>Bacillati</taxon>
        <taxon>Actinomycetota</taxon>
        <taxon>Actinomycetes</taxon>
        <taxon>Mycobacteriales</taxon>
        <taxon>Corynebacteriaceae</taxon>
        <taxon>Corynebacterium</taxon>
    </lineage>
</organism>
<evidence type="ECO:0000256" key="4">
    <source>
        <dbReference type="ARBA" id="ARBA00012045"/>
    </source>
</evidence>
<dbReference type="GO" id="GO:0032357">
    <property type="term" value="F:oxidized purine DNA binding"/>
    <property type="evidence" value="ECO:0007669"/>
    <property type="project" value="TreeGrafter"/>
</dbReference>
<dbReference type="PANTHER" id="PTHR42944">
    <property type="entry name" value="ADENINE DNA GLYCOSYLASE"/>
    <property type="match status" value="1"/>
</dbReference>
<evidence type="ECO:0000256" key="7">
    <source>
        <dbReference type="ARBA" id="ARBA00022723"/>
    </source>
</evidence>
<gene>
    <name evidence="15" type="ORF">DLJ54_04190</name>
</gene>
<keyword evidence="16" id="KW-1185">Reference proteome</keyword>
<evidence type="ECO:0000256" key="8">
    <source>
        <dbReference type="ARBA" id="ARBA00022763"/>
    </source>
</evidence>
<dbReference type="Gene3D" id="1.10.340.30">
    <property type="entry name" value="Hypothetical protein, domain 2"/>
    <property type="match status" value="1"/>
</dbReference>
<evidence type="ECO:0000256" key="3">
    <source>
        <dbReference type="ARBA" id="ARBA00008343"/>
    </source>
</evidence>
<dbReference type="CDD" id="cd00056">
    <property type="entry name" value="ENDO3c"/>
    <property type="match status" value="1"/>
</dbReference>